<dbReference type="GO" id="GO:0003677">
    <property type="term" value="F:DNA binding"/>
    <property type="evidence" value="ECO:0007669"/>
    <property type="project" value="UniProtKB-KW"/>
</dbReference>
<dbReference type="InterPro" id="IPR001387">
    <property type="entry name" value="Cro/C1-type_HTH"/>
</dbReference>
<protein>
    <submittedName>
        <fullName evidence="3">Putative HTH-type transcriptional regulator MTH_1328</fullName>
    </submittedName>
</protein>
<dbReference type="PROSITE" id="PS50943">
    <property type="entry name" value="HTH_CROC1"/>
    <property type="match status" value="1"/>
</dbReference>
<evidence type="ECO:0000256" key="1">
    <source>
        <dbReference type="ARBA" id="ARBA00023125"/>
    </source>
</evidence>
<dbReference type="PANTHER" id="PTHR46558">
    <property type="entry name" value="TRACRIPTIONAL REGULATORY PROTEIN-RELATED-RELATED"/>
    <property type="match status" value="1"/>
</dbReference>
<dbReference type="Gene3D" id="1.10.260.40">
    <property type="entry name" value="lambda repressor-like DNA-binding domains"/>
    <property type="match status" value="1"/>
</dbReference>
<sequence>MKTKIKEYRKELKMTQEELADMVDVSRQTIVSLERGKYNPSLILAYKITKALKKEHIEDVFDLEASPC</sequence>
<accession>A0A1D3L5H2</accession>
<reference evidence="3 4" key="1">
    <citation type="submission" date="2016-08" db="EMBL/GenBank/DDBJ databases">
        <authorList>
            <person name="Seilhamer J.J."/>
        </authorList>
    </citation>
    <scope>NUCLEOTIDE SEQUENCE [LARGE SCALE GENOMIC DNA]</scope>
    <source>
        <strain evidence="3">Buetzberg</strain>
    </source>
</reference>
<dbReference type="KEGG" id="mcub:MCBB_2259"/>
<proteinExistence type="predicted"/>
<dbReference type="InterPro" id="IPR010982">
    <property type="entry name" value="Lambda_DNA-bd_dom_sf"/>
</dbReference>
<dbReference type="PANTHER" id="PTHR46558:SF7">
    <property type="entry name" value="TRANSCRIPTIONAL REGULATOR"/>
    <property type="match status" value="1"/>
</dbReference>
<dbReference type="CDD" id="cd00093">
    <property type="entry name" value="HTH_XRE"/>
    <property type="match status" value="1"/>
</dbReference>
<dbReference type="STRING" id="118062.MCBB_2259"/>
<dbReference type="GeneID" id="30413093"/>
<dbReference type="Proteomes" id="UP000094707">
    <property type="component" value="Chromosome I"/>
</dbReference>
<dbReference type="AlphaFoldDB" id="A0A1D3L5H2"/>
<feature type="domain" description="HTH cro/C1-type" evidence="2">
    <location>
        <begin position="5"/>
        <end position="60"/>
    </location>
</feature>
<evidence type="ECO:0000259" key="2">
    <source>
        <dbReference type="PROSITE" id="PS50943"/>
    </source>
</evidence>
<organism evidence="3 4">
    <name type="scientific">Methanobacterium congolense</name>
    <dbReference type="NCBI Taxonomy" id="118062"/>
    <lineage>
        <taxon>Archaea</taxon>
        <taxon>Methanobacteriati</taxon>
        <taxon>Methanobacteriota</taxon>
        <taxon>Methanomada group</taxon>
        <taxon>Methanobacteria</taxon>
        <taxon>Methanobacteriales</taxon>
        <taxon>Methanobacteriaceae</taxon>
        <taxon>Methanobacterium</taxon>
    </lineage>
</organism>
<dbReference type="RefSeq" id="WP_071907828.1">
    <property type="nucleotide sequence ID" value="NZ_LT607756.1"/>
</dbReference>
<dbReference type="EMBL" id="LT607756">
    <property type="protein sequence ID" value="SCG86798.1"/>
    <property type="molecule type" value="Genomic_DNA"/>
</dbReference>
<keyword evidence="1" id="KW-0238">DNA-binding</keyword>
<evidence type="ECO:0000313" key="4">
    <source>
        <dbReference type="Proteomes" id="UP000094707"/>
    </source>
</evidence>
<dbReference type="Pfam" id="PF01381">
    <property type="entry name" value="HTH_3"/>
    <property type="match status" value="1"/>
</dbReference>
<evidence type="ECO:0000313" key="3">
    <source>
        <dbReference type="EMBL" id="SCG86798.1"/>
    </source>
</evidence>
<name>A0A1D3L5H2_9EURY</name>
<dbReference type="OrthoDB" id="67699at2157"/>
<keyword evidence="4" id="KW-1185">Reference proteome</keyword>
<dbReference type="SMART" id="SM00530">
    <property type="entry name" value="HTH_XRE"/>
    <property type="match status" value="1"/>
</dbReference>
<dbReference type="SUPFAM" id="SSF47413">
    <property type="entry name" value="lambda repressor-like DNA-binding domains"/>
    <property type="match status" value="1"/>
</dbReference>
<dbReference type="PATRIC" id="fig|129848.4.peg.2309"/>
<gene>
    <name evidence="3" type="ORF">MCBB_2259</name>
</gene>